<evidence type="ECO:0000256" key="4">
    <source>
        <dbReference type="PIRNR" id="PIRNR006078"/>
    </source>
</evidence>
<protein>
    <submittedName>
        <fullName evidence="5">Glycerate kinase</fullName>
    </submittedName>
</protein>
<sequence>MRYIIAMDSFKGSLTSEEAGKAVADNLKSHDEEAEIKVLSVSDGGEGMLDAFCKATHATRLSVPTRDALMRRIEAQYAITPDGTAIIEVAQACGLMHIEHEQRNPMRTTSYGVGLLVADALRHNCHKMIIGLGGSATSDAGIGMLRALIDTFAPEDHFNAIRPLFDNCEVILASDVTNPLYGINGAAHVFAKQKGATPSMIEALDARAKQFALHTKRAMGFDKSMQPGAGAAGGLGYAFMQFLNAKMQSGAELLLHLLQFDKLLAHADIVITGEGKSDCQTLMGKLPAVIMQHARQHHLPTLLLSGQIEDRDSLITAGFKAACAVKPSNMPLEEAMIPEKAKANIRDFPLPI</sequence>
<accession>A0AAW4NJA9</accession>
<keyword evidence="3 4" id="KW-0418">Kinase</keyword>
<reference evidence="5" key="1">
    <citation type="submission" date="2021-07" db="EMBL/GenBank/DDBJ databases">
        <title>Genomic diversity and antimicrobial resistance of Prevotella spp. isolated from chronic lung disease airways.</title>
        <authorList>
            <person name="Webb K.A."/>
            <person name="Olagoke O.S."/>
            <person name="Baird T."/>
            <person name="Neill J."/>
            <person name="Pham A."/>
            <person name="Wells T.J."/>
            <person name="Ramsay K.A."/>
            <person name="Bell S.C."/>
            <person name="Sarovich D.S."/>
            <person name="Price E.P."/>
        </authorList>
    </citation>
    <scope>NUCLEOTIDE SEQUENCE</scope>
    <source>
        <strain evidence="5">SCHI0047.S.3</strain>
    </source>
</reference>
<dbReference type="InterPro" id="IPR018193">
    <property type="entry name" value="Glyc_kinase_flavodox-like_fold"/>
</dbReference>
<proteinExistence type="inferred from homology"/>
<dbReference type="Proteomes" id="UP001196873">
    <property type="component" value="Unassembled WGS sequence"/>
</dbReference>
<dbReference type="PANTHER" id="PTHR21599">
    <property type="entry name" value="GLYCERATE KINASE"/>
    <property type="match status" value="1"/>
</dbReference>
<evidence type="ECO:0000313" key="5">
    <source>
        <dbReference type="EMBL" id="MBW4864911.1"/>
    </source>
</evidence>
<dbReference type="InterPro" id="IPR018197">
    <property type="entry name" value="Glycerate_kinase_RE-like"/>
</dbReference>
<comment type="caution">
    <text evidence="5">The sequence shown here is derived from an EMBL/GenBank/DDBJ whole genome shotgun (WGS) entry which is preliminary data.</text>
</comment>
<dbReference type="GO" id="GO:0031388">
    <property type="term" value="P:organic acid phosphorylation"/>
    <property type="evidence" value="ECO:0007669"/>
    <property type="project" value="UniProtKB-UniRule"/>
</dbReference>
<dbReference type="SUPFAM" id="SSF110738">
    <property type="entry name" value="Glycerate kinase I"/>
    <property type="match status" value="1"/>
</dbReference>
<dbReference type="InterPro" id="IPR036129">
    <property type="entry name" value="Glycerate_kinase_sf"/>
</dbReference>
<dbReference type="Gene3D" id="3.90.1510.10">
    <property type="entry name" value="Glycerate kinase, domain 2"/>
    <property type="match status" value="2"/>
</dbReference>
<evidence type="ECO:0000256" key="3">
    <source>
        <dbReference type="ARBA" id="ARBA00022777"/>
    </source>
</evidence>
<dbReference type="AlphaFoldDB" id="A0AAW4NJA9"/>
<evidence type="ECO:0000256" key="1">
    <source>
        <dbReference type="ARBA" id="ARBA00006284"/>
    </source>
</evidence>
<name>A0AAW4NJA9_9BACT</name>
<dbReference type="Pfam" id="PF02595">
    <property type="entry name" value="Gly_kinase"/>
    <property type="match status" value="1"/>
</dbReference>
<dbReference type="PANTHER" id="PTHR21599:SF0">
    <property type="entry name" value="GLYCERATE KINASE"/>
    <property type="match status" value="1"/>
</dbReference>
<dbReference type="NCBIfam" id="TIGR00045">
    <property type="entry name" value="glycerate kinase"/>
    <property type="match status" value="1"/>
</dbReference>
<gene>
    <name evidence="5" type="ORF">KZY68_02515</name>
</gene>
<comment type="similarity">
    <text evidence="1 4">Belongs to the glycerate kinase type-1 family.</text>
</comment>
<dbReference type="GO" id="GO:0008887">
    <property type="term" value="F:glycerate kinase activity"/>
    <property type="evidence" value="ECO:0007669"/>
    <property type="project" value="UniProtKB-UniRule"/>
</dbReference>
<evidence type="ECO:0000313" key="6">
    <source>
        <dbReference type="Proteomes" id="UP001196873"/>
    </source>
</evidence>
<evidence type="ECO:0000256" key="2">
    <source>
        <dbReference type="ARBA" id="ARBA00022679"/>
    </source>
</evidence>
<organism evidence="5 6">
    <name type="scientific">Segatella salivae</name>
    <dbReference type="NCBI Taxonomy" id="228604"/>
    <lineage>
        <taxon>Bacteria</taxon>
        <taxon>Pseudomonadati</taxon>
        <taxon>Bacteroidota</taxon>
        <taxon>Bacteroidia</taxon>
        <taxon>Bacteroidales</taxon>
        <taxon>Prevotellaceae</taxon>
        <taxon>Segatella</taxon>
    </lineage>
</organism>
<dbReference type="PIRSF" id="PIRSF006078">
    <property type="entry name" value="GlxK"/>
    <property type="match status" value="1"/>
</dbReference>
<dbReference type="Gene3D" id="3.40.50.10350">
    <property type="entry name" value="Glycerate kinase, domain 1"/>
    <property type="match status" value="2"/>
</dbReference>
<dbReference type="InterPro" id="IPR004381">
    <property type="entry name" value="Glycerate_kinase"/>
</dbReference>
<dbReference type="RefSeq" id="WP_007135599.1">
    <property type="nucleotide sequence ID" value="NZ_CABKPN010000001.1"/>
</dbReference>
<dbReference type="EMBL" id="JAHXRF010000003">
    <property type="protein sequence ID" value="MBW4864911.1"/>
    <property type="molecule type" value="Genomic_DNA"/>
</dbReference>
<keyword evidence="2 4" id="KW-0808">Transferase</keyword>